<comment type="caution">
    <text evidence="1">The sequence shown here is derived from an EMBL/GenBank/DDBJ whole genome shotgun (WGS) entry which is preliminary data.</text>
</comment>
<accession>A0ABN7W191</accession>
<protein>
    <submittedName>
        <fullName evidence="1">7174_t:CDS:1</fullName>
    </submittedName>
</protein>
<keyword evidence="2" id="KW-1185">Reference proteome</keyword>
<name>A0ABN7W191_GIGMA</name>
<evidence type="ECO:0000313" key="1">
    <source>
        <dbReference type="EMBL" id="CAG8810521.1"/>
    </source>
</evidence>
<feature type="non-terminal residue" evidence="1">
    <location>
        <position position="1"/>
    </location>
</feature>
<dbReference type="EMBL" id="CAJVQB010027424">
    <property type="protein sequence ID" value="CAG8810521.1"/>
    <property type="molecule type" value="Genomic_DNA"/>
</dbReference>
<dbReference type="Proteomes" id="UP000789901">
    <property type="component" value="Unassembled WGS sequence"/>
</dbReference>
<sequence>SEIREVSKDANALKIASSKFLQIEQALGMWISTAEQKQLILTGEDTVNIETIKNCWHHTRILPLEHLVRIFPEMELASDKDPETQIVQIPEVTIALYETQELIDLTNDIYLQQITQEYFDNYEFIDTEEALDDEQIIELVKKLVVNNNEPDNSVDEEPKITFIEVKKNLNQLLSFIHQQSFMTDSFIKEIMKHSFMIFFPEHIELLLDL</sequence>
<gene>
    <name evidence="1" type="ORF">GMARGA_LOCUS25110</name>
</gene>
<proteinExistence type="predicted"/>
<reference evidence="1 2" key="1">
    <citation type="submission" date="2021-06" db="EMBL/GenBank/DDBJ databases">
        <authorList>
            <person name="Kallberg Y."/>
            <person name="Tangrot J."/>
            <person name="Rosling A."/>
        </authorList>
    </citation>
    <scope>NUCLEOTIDE SEQUENCE [LARGE SCALE GENOMIC DNA]</scope>
    <source>
        <strain evidence="1 2">120-4 pot B 10/14</strain>
    </source>
</reference>
<organism evidence="1 2">
    <name type="scientific">Gigaspora margarita</name>
    <dbReference type="NCBI Taxonomy" id="4874"/>
    <lineage>
        <taxon>Eukaryota</taxon>
        <taxon>Fungi</taxon>
        <taxon>Fungi incertae sedis</taxon>
        <taxon>Mucoromycota</taxon>
        <taxon>Glomeromycotina</taxon>
        <taxon>Glomeromycetes</taxon>
        <taxon>Diversisporales</taxon>
        <taxon>Gigasporaceae</taxon>
        <taxon>Gigaspora</taxon>
    </lineage>
</organism>
<evidence type="ECO:0000313" key="2">
    <source>
        <dbReference type="Proteomes" id="UP000789901"/>
    </source>
</evidence>